<evidence type="ECO:0008006" key="5">
    <source>
        <dbReference type="Google" id="ProtNLM"/>
    </source>
</evidence>
<dbReference type="AlphaFoldDB" id="A0A291E619"/>
<organism evidence="1 3">
    <name type="scientific">Cedecea neteri</name>
    <dbReference type="NCBI Taxonomy" id="158822"/>
    <lineage>
        <taxon>Bacteria</taxon>
        <taxon>Pseudomonadati</taxon>
        <taxon>Pseudomonadota</taxon>
        <taxon>Gammaproteobacteria</taxon>
        <taxon>Enterobacterales</taxon>
        <taxon>Enterobacteriaceae</taxon>
        <taxon>Cedecea</taxon>
    </lineage>
</organism>
<protein>
    <recommendedName>
        <fullName evidence="5">Alcohol dehydrogenase</fullName>
    </recommendedName>
</protein>
<dbReference type="RefSeq" id="WP_096754219.1">
    <property type="nucleotide sequence ID" value="NZ_CP023526.1"/>
</dbReference>
<dbReference type="EMBL" id="CP023526">
    <property type="protein sequence ID" value="ATF95383.1"/>
    <property type="molecule type" value="Genomic_DNA"/>
</dbReference>
<proteinExistence type="predicted"/>
<evidence type="ECO:0000313" key="3">
    <source>
        <dbReference type="Proteomes" id="UP000217979"/>
    </source>
</evidence>
<reference evidence="2 4" key="2">
    <citation type="submission" date="2018-06" db="EMBL/GenBank/DDBJ databases">
        <authorList>
            <consortium name="Pathogen Informatics"/>
            <person name="Doyle S."/>
        </authorList>
    </citation>
    <scope>NUCLEOTIDE SEQUENCE [LARGE SCALE GENOMIC DNA]</scope>
    <source>
        <strain evidence="2 4">NCTC12120</strain>
    </source>
</reference>
<reference evidence="1 3" key="1">
    <citation type="submission" date="2017-09" db="EMBL/GenBank/DDBJ databases">
        <title>FDA dAtabase for Regulatory Grade micrObial Sequences (FDA-ARGOS): Supporting development and validation of Infectious Disease Dx tests.</title>
        <authorList>
            <person name="Minogue T."/>
            <person name="Wolcott M."/>
            <person name="Wasieloski L."/>
            <person name="Aguilar W."/>
            <person name="Moore D."/>
            <person name="Tallon L."/>
            <person name="Sadzewicz L."/>
            <person name="Ott S."/>
            <person name="Zhao X."/>
            <person name="Nagaraj S."/>
            <person name="Vavikolanu K."/>
            <person name="Aluvathingal J."/>
            <person name="Nadendla S."/>
            <person name="Sichtig H."/>
        </authorList>
    </citation>
    <scope>NUCLEOTIDE SEQUENCE [LARGE SCALE GENOMIC DNA]</scope>
    <source>
        <strain evidence="1 3">FDAARGOS_392</strain>
        <plasmid evidence="3">Plasmid unnamed</plasmid>
        <plasmid evidence="1">unnamed</plasmid>
    </source>
</reference>
<name>A0A291E619_9ENTR</name>
<dbReference type="EMBL" id="UAVU01000009">
    <property type="protein sequence ID" value="SQC91963.1"/>
    <property type="molecule type" value="Genomic_DNA"/>
</dbReference>
<gene>
    <name evidence="1" type="ORF">CO704_25145</name>
    <name evidence="2" type="ORF">NCTC12120_05145</name>
</gene>
<evidence type="ECO:0000313" key="4">
    <source>
        <dbReference type="Proteomes" id="UP000251197"/>
    </source>
</evidence>
<sequence length="66" mass="7415">MTLRHFVYNELSEADDKDDLAELIGLVADGRLRVDIQLADWSTTDAVLQQIQAGQMRGKAVFTLDH</sequence>
<accession>A0A291E619</accession>
<geneLocation type="plasmid" evidence="1">
    <name>unnamed</name>
</geneLocation>
<evidence type="ECO:0000313" key="1">
    <source>
        <dbReference type="EMBL" id="ATF95383.1"/>
    </source>
</evidence>
<keyword evidence="1" id="KW-0614">Plasmid</keyword>
<evidence type="ECO:0000313" key="2">
    <source>
        <dbReference type="EMBL" id="SQC91963.1"/>
    </source>
</evidence>
<dbReference type="Proteomes" id="UP000251197">
    <property type="component" value="Unassembled WGS sequence"/>
</dbReference>
<dbReference type="Proteomes" id="UP000217979">
    <property type="component" value="Plasmid unnamed"/>
</dbReference>